<proteinExistence type="predicted"/>
<reference evidence="6" key="1">
    <citation type="journal article" date="2014" name="Int. J. Syst. Evol. Microbiol.">
        <title>Complete genome sequence of Corynebacterium casei LMG S-19264T (=DSM 44701T), isolated from a smear-ripened cheese.</title>
        <authorList>
            <consortium name="US DOE Joint Genome Institute (JGI-PGF)"/>
            <person name="Walter F."/>
            <person name="Albersmeier A."/>
            <person name="Kalinowski J."/>
            <person name="Ruckert C."/>
        </authorList>
    </citation>
    <scope>NUCLEOTIDE SEQUENCE</scope>
    <source>
        <strain evidence="6">JCM 3302</strain>
    </source>
</reference>
<evidence type="ECO:0000313" key="7">
    <source>
        <dbReference type="Proteomes" id="UP000641386"/>
    </source>
</evidence>
<keyword evidence="2" id="KW-0479">Metal-binding</keyword>
<sequence length="257" mass="28050">MRQVGVLWLQITGGEPTMDRDFEGAYRYAWLAGMMLTISTNGSLLWRADLLRLFRDCPPYRLVISLYGASEASYEKVTQRRGSRKAFQRGMTAARAAGLPLRLNLVVTEASANEADAMAALAEDWGIEHHAYTNMTPTISGGGEPLLAQSGAHLRQRKPFAGCNAGHTFFHADPHGLVSICKVGRDDQIDLMAEGVDGLLRLGAIADRLMLRTGGCEGCALSGTCRVCRPLAKHYQEAKAPLHSYCQHGEKKETVTS</sequence>
<dbReference type="CDD" id="cd01335">
    <property type="entry name" value="Radical_SAM"/>
    <property type="match status" value="1"/>
</dbReference>
<dbReference type="GO" id="GO:0046872">
    <property type="term" value="F:metal ion binding"/>
    <property type="evidence" value="ECO:0007669"/>
    <property type="project" value="UniProtKB-KW"/>
</dbReference>
<dbReference type="SUPFAM" id="SSF102114">
    <property type="entry name" value="Radical SAM enzymes"/>
    <property type="match status" value="1"/>
</dbReference>
<gene>
    <name evidence="6" type="ORF">GCM10014715_81510</name>
</gene>
<feature type="domain" description="Radical SAM core" evidence="5">
    <location>
        <begin position="10"/>
        <end position="106"/>
    </location>
</feature>
<keyword evidence="1" id="KW-0949">S-adenosyl-L-methionine</keyword>
<dbReference type="InterPro" id="IPR007197">
    <property type="entry name" value="rSAM"/>
</dbReference>
<evidence type="ECO:0000256" key="3">
    <source>
        <dbReference type="ARBA" id="ARBA00023004"/>
    </source>
</evidence>
<comment type="caution">
    <text evidence="6">The sequence shown here is derived from an EMBL/GenBank/DDBJ whole genome shotgun (WGS) entry which is preliminary data.</text>
</comment>
<dbReference type="PANTHER" id="PTHR11228:SF7">
    <property type="entry name" value="PQQA PEPTIDE CYCLASE"/>
    <property type="match status" value="1"/>
</dbReference>
<evidence type="ECO:0000313" key="6">
    <source>
        <dbReference type="EMBL" id="GHF13623.1"/>
    </source>
</evidence>
<dbReference type="Gene3D" id="3.20.20.70">
    <property type="entry name" value="Aldolase class I"/>
    <property type="match status" value="1"/>
</dbReference>
<evidence type="ECO:0000256" key="2">
    <source>
        <dbReference type="ARBA" id="ARBA00022723"/>
    </source>
</evidence>
<evidence type="ECO:0000259" key="5">
    <source>
        <dbReference type="Pfam" id="PF04055"/>
    </source>
</evidence>
<dbReference type="AlphaFoldDB" id="A0A919E5B6"/>
<name>A0A919E5B6_9ACTN</name>
<dbReference type="InterPro" id="IPR058240">
    <property type="entry name" value="rSAM_sf"/>
</dbReference>
<protein>
    <recommendedName>
        <fullName evidence="5">Radical SAM core domain-containing protein</fullName>
    </recommendedName>
</protein>
<organism evidence="6 7">
    <name type="scientific">Streptomyces spiralis</name>
    <dbReference type="NCBI Taxonomy" id="66376"/>
    <lineage>
        <taxon>Bacteria</taxon>
        <taxon>Bacillati</taxon>
        <taxon>Actinomycetota</taxon>
        <taxon>Actinomycetes</taxon>
        <taxon>Kitasatosporales</taxon>
        <taxon>Streptomycetaceae</taxon>
        <taxon>Streptomyces</taxon>
    </lineage>
</organism>
<dbReference type="Proteomes" id="UP000641386">
    <property type="component" value="Unassembled WGS sequence"/>
</dbReference>
<keyword evidence="3" id="KW-0408">Iron</keyword>
<evidence type="ECO:0000256" key="1">
    <source>
        <dbReference type="ARBA" id="ARBA00022691"/>
    </source>
</evidence>
<dbReference type="PANTHER" id="PTHR11228">
    <property type="entry name" value="RADICAL SAM DOMAIN PROTEIN"/>
    <property type="match status" value="1"/>
</dbReference>
<dbReference type="GO" id="GO:0003824">
    <property type="term" value="F:catalytic activity"/>
    <property type="evidence" value="ECO:0007669"/>
    <property type="project" value="InterPro"/>
</dbReference>
<accession>A0A919E5B6</accession>
<evidence type="ECO:0000256" key="4">
    <source>
        <dbReference type="ARBA" id="ARBA00023014"/>
    </source>
</evidence>
<keyword evidence="7" id="KW-1185">Reference proteome</keyword>
<dbReference type="InterPro" id="IPR050377">
    <property type="entry name" value="Radical_SAM_PqqE_MftC-like"/>
</dbReference>
<dbReference type="GO" id="GO:0051536">
    <property type="term" value="F:iron-sulfur cluster binding"/>
    <property type="evidence" value="ECO:0007669"/>
    <property type="project" value="UniProtKB-KW"/>
</dbReference>
<dbReference type="InterPro" id="IPR013785">
    <property type="entry name" value="Aldolase_TIM"/>
</dbReference>
<dbReference type="EMBL" id="BNBC01000065">
    <property type="protein sequence ID" value="GHF13623.1"/>
    <property type="molecule type" value="Genomic_DNA"/>
</dbReference>
<reference evidence="6" key="2">
    <citation type="submission" date="2020-09" db="EMBL/GenBank/DDBJ databases">
        <authorList>
            <person name="Sun Q."/>
            <person name="Ohkuma M."/>
        </authorList>
    </citation>
    <scope>NUCLEOTIDE SEQUENCE</scope>
    <source>
        <strain evidence="6">JCM 3302</strain>
    </source>
</reference>
<keyword evidence="4" id="KW-0411">Iron-sulfur</keyword>
<dbReference type="Pfam" id="PF04055">
    <property type="entry name" value="Radical_SAM"/>
    <property type="match status" value="1"/>
</dbReference>